<accession>A0AA91TK61</accession>
<evidence type="ECO:0008006" key="3">
    <source>
        <dbReference type="Google" id="ProtNLM"/>
    </source>
</evidence>
<name>A0AA91TK61_9BACT</name>
<organism evidence="1 2">
    <name type="scientific">Segatella copri</name>
    <dbReference type="NCBI Taxonomy" id="165179"/>
    <lineage>
        <taxon>Bacteria</taxon>
        <taxon>Pseudomonadati</taxon>
        <taxon>Bacteroidota</taxon>
        <taxon>Bacteroidia</taxon>
        <taxon>Bacteroidales</taxon>
        <taxon>Prevotellaceae</taxon>
        <taxon>Segatella</taxon>
    </lineage>
</organism>
<dbReference type="SUPFAM" id="SSF53756">
    <property type="entry name" value="UDP-Glycosyltransferase/glycogen phosphorylase"/>
    <property type="match status" value="1"/>
</dbReference>
<gene>
    <name evidence="1" type="ORF">CFT61_05580</name>
</gene>
<sequence>MNMKKVMLFAYDGTGLGHLMRLIKIAWGLSKECQVIVVSGHKAMPDIIPEGIQYYLLPNFSELREANCYTNEQTNRIRIKILEKLILDFMPDVFVTDYLPLGKRCELARIITGYNCLKYFVLRSDIGGDRLTHEDVFSTRNIAILKRYYHRILLASDPVVTSAEVYSWLPTEILNKIVYIGCVTYPVSAKQIIETRFAYLAGHTKKWMVCSAGGGRISQEFSRKCIELAKDKRFADWKIDIILGNYSQLQWPYGQTEIYSKKNVTIHRKLKDLYLLHASADCVICSGGYNSLVESMQGKDKNVFAYSVMDFAVEEEQVHNIRNFGKYYPITEITSLESMEDLIFSKMFCFQPKKNFRLNLNGIENAKRLIIQDLNHFYQPKNIAK</sequence>
<proteinExistence type="predicted"/>
<reference evidence="1 2" key="1">
    <citation type="submission" date="2017-07" db="EMBL/GenBank/DDBJ databases">
        <title>Draft genome sequence of Prevotella copri isolated from the gut of healthy adult Indian.</title>
        <authorList>
            <person name="Das B."/>
            <person name="Bag S."/>
            <person name="Ghosh T.S."/>
        </authorList>
    </citation>
    <scope>NUCLEOTIDE SEQUENCE [LARGE SCALE GENOMIC DNA]</scope>
    <source>
        <strain evidence="1 2">Indica</strain>
    </source>
</reference>
<dbReference type="AlphaFoldDB" id="A0AA91TK61"/>
<evidence type="ECO:0000313" key="1">
    <source>
        <dbReference type="EMBL" id="OXL44390.1"/>
    </source>
</evidence>
<dbReference type="Gene3D" id="3.40.50.2000">
    <property type="entry name" value="Glycogen Phosphorylase B"/>
    <property type="match status" value="1"/>
</dbReference>
<comment type="caution">
    <text evidence="1">The sequence shown here is derived from an EMBL/GenBank/DDBJ whole genome shotgun (WGS) entry which is preliminary data.</text>
</comment>
<evidence type="ECO:0000313" key="2">
    <source>
        <dbReference type="Proteomes" id="UP000215155"/>
    </source>
</evidence>
<dbReference type="EMBL" id="NMPZ01000007">
    <property type="protein sequence ID" value="OXL44390.1"/>
    <property type="molecule type" value="Genomic_DNA"/>
</dbReference>
<protein>
    <recommendedName>
        <fullName evidence="3">Glycosyl transferase family 28 C-terminal domain-containing protein</fullName>
    </recommendedName>
</protein>
<dbReference type="Proteomes" id="UP000215155">
    <property type="component" value="Unassembled WGS sequence"/>
</dbReference>